<dbReference type="SUPFAM" id="SSF82714">
    <property type="entry name" value="Multidrug efflux transporter AcrB TolC docking domain, DN and DC subdomains"/>
    <property type="match status" value="2"/>
</dbReference>
<feature type="transmembrane region" description="Helical" evidence="1">
    <location>
        <begin position="842"/>
        <end position="860"/>
    </location>
</feature>
<dbReference type="STRING" id="1434072.SAMN05216210_1794"/>
<dbReference type="PANTHER" id="PTHR32063">
    <property type="match status" value="1"/>
</dbReference>
<dbReference type="SUPFAM" id="SSF82693">
    <property type="entry name" value="Multidrug efflux transporter AcrB pore domain, PN1, PN2, PC1 and PC2 subdomains"/>
    <property type="match status" value="1"/>
</dbReference>
<feature type="transmembrane region" description="Helical" evidence="1">
    <location>
        <begin position="944"/>
        <end position="963"/>
    </location>
</feature>
<dbReference type="Gene3D" id="3.30.2090.10">
    <property type="entry name" value="Multidrug efflux transporter AcrB TolC docking domain, DN and DC subdomains"/>
    <property type="match status" value="2"/>
</dbReference>
<feature type="transmembrane region" description="Helical" evidence="1">
    <location>
        <begin position="458"/>
        <end position="481"/>
    </location>
</feature>
<accession>A0A1H2FTN3</accession>
<protein>
    <submittedName>
        <fullName evidence="2">Multidrug efflux pump subunit AcrB</fullName>
    </submittedName>
</protein>
<dbReference type="EMBL" id="LT629787">
    <property type="protein sequence ID" value="SDU10694.1"/>
    <property type="molecule type" value="Genomic_DNA"/>
</dbReference>
<organism evidence="2 3">
    <name type="scientific">Halopseudomonas salegens</name>
    <dbReference type="NCBI Taxonomy" id="1434072"/>
    <lineage>
        <taxon>Bacteria</taxon>
        <taxon>Pseudomonadati</taxon>
        <taxon>Pseudomonadota</taxon>
        <taxon>Gammaproteobacteria</taxon>
        <taxon>Pseudomonadales</taxon>
        <taxon>Pseudomonadaceae</taxon>
        <taxon>Halopseudomonas</taxon>
    </lineage>
</organism>
<dbReference type="PRINTS" id="PR00702">
    <property type="entry name" value="ACRIFLAVINRP"/>
</dbReference>
<dbReference type="SUPFAM" id="SSF82866">
    <property type="entry name" value="Multidrug efflux transporter AcrB transmembrane domain"/>
    <property type="match status" value="2"/>
</dbReference>
<dbReference type="AlphaFoldDB" id="A0A1H2FTN3"/>
<dbReference type="GO" id="GO:0042910">
    <property type="term" value="F:xenobiotic transmembrane transporter activity"/>
    <property type="evidence" value="ECO:0007669"/>
    <property type="project" value="TreeGrafter"/>
</dbReference>
<sequence>MSRWLAGRPRLIGLVVTMLCLLGLSSYFNMARQEDPSFPYRAALLTVIYPGADAESIERLVLRPLSDELLQVDEVNYFTANARNGVALITLQLRDVIYDTDSAWDRVRQAMQRAELEMPDGIQRMSLDDRLIDIPAVVLALRGDASLVTLSQEAERLKRAMMDIPALSRIEVDGQADEQITIALRDSDLQRFGVSRNQLISRLSERNQVLPGGFVSVAEQRLSLLPNSEFVSLDELALTQIGLPDGSSVSLSALADIWRGPVEPYQPRAWFASEQAVMLSLIPRRGQLDAVAFGQAVRQRLQELRGEFAPLEIDEVYFQPDLVVERLDSLERSLLGSVLIIVGVVLLGMGWRMGLLVASMLPLVVLISLGIYNLGGGILHQIAVTGIVISLGVLIDNAIVMVENIQHRLSSGQPRAEAAQDAIKEMAGPLGASTATTLAAFTPLLLSKGATADFTRGIPVMIMLTLTISYLMAVTACALLASKLLHPGQRAQGRWMQWLSGLLAEASRRAPGLLVLMGAVMVVLSVGMSPWLQTQFFPNADRPLVIAELYLPVGSDQSHTMAVASEVEGWLLQRDDVQRIDRFAGYAGPSFYYNLMRAPESPHRARLVIHTRDLASTRTIMDELREYSLQQHPSLELVTSILGQGPPRLAPVEVRLYHVDEQQRHAAAEQVFAALRSVEGTADVRHDIDLGVPAIKVRVDDAQAERFGLSRADVARNLFGRSLGARVELYRQEREPIPMVLRTPEGTQQDIRQLASGLIISPQGNAVPLSALASLEPVWETASIRQRNGVRVTTVSANLQPGFAFSQVQEALQQHLGENPLPAGTRLEYGGDSEGSGDANSALATTAPVGILLLLFFLLWQFNSFRRVGIILLTVPLAAVGVVPGLVLTGSPFGFQSMLGVIALVGIVVNNAIVLIDLIDQRLASGASVADAVAEAVQRRTRPILLTTATTVAGLLPLALSSSTLWPPMAWAIISGLLASTFLTLLVIPALCRLTLKPVGVPNQS</sequence>
<feature type="transmembrane region" description="Helical" evidence="1">
    <location>
        <begin position="867"/>
        <end position="887"/>
    </location>
</feature>
<keyword evidence="1" id="KW-1133">Transmembrane helix</keyword>
<dbReference type="Gene3D" id="1.20.1640.10">
    <property type="entry name" value="Multidrug efflux transporter AcrB transmembrane domain"/>
    <property type="match status" value="2"/>
</dbReference>
<feature type="transmembrane region" description="Helical" evidence="1">
    <location>
        <begin position="426"/>
        <end position="446"/>
    </location>
</feature>
<feature type="transmembrane region" description="Helical" evidence="1">
    <location>
        <begin position="378"/>
        <end position="405"/>
    </location>
</feature>
<dbReference type="OrthoDB" id="9757940at2"/>
<proteinExistence type="predicted"/>
<dbReference type="Gene3D" id="3.30.70.1440">
    <property type="entry name" value="Multidrug efflux transporter AcrB pore domain"/>
    <property type="match status" value="1"/>
</dbReference>
<dbReference type="Pfam" id="PF00873">
    <property type="entry name" value="ACR_tran"/>
    <property type="match status" value="1"/>
</dbReference>
<dbReference type="InterPro" id="IPR027463">
    <property type="entry name" value="AcrB_DN_DC_subdom"/>
</dbReference>
<keyword evidence="1" id="KW-0472">Membrane</keyword>
<feature type="transmembrane region" description="Helical" evidence="1">
    <location>
        <begin position="513"/>
        <end position="532"/>
    </location>
</feature>
<reference evidence="3" key="1">
    <citation type="submission" date="2016-10" db="EMBL/GenBank/DDBJ databases">
        <authorList>
            <person name="Varghese N."/>
            <person name="Submissions S."/>
        </authorList>
    </citation>
    <scope>NUCLEOTIDE SEQUENCE [LARGE SCALE GENOMIC DNA]</scope>
    <source>
        <strain evidence="3">CECT 8338</strain>
    </source>
</reference>
<dbReference type="Proteomes" id="UP000243924">
    <property type="component" value="Chromosome I"/>
</dbReference>
<keyword evidence="1" id="KW-0812">Transmembrane</keyword>
<dbReference type="RefSeq" id="WP_092386130.1">
    <property type="nucleotide sequence ID" value="NZ_LT629787.1"/>
</dbReference>
<feature type="transmembrane region" description="Helical" evidence="1">
    <location>
        <begin position="893"/>
        <end position="916"/>
    </location>
</feature>
<feature type="transmembrane region" description="Helical" evidence="1">
    <location>
        <begin position="969"/>
        <end position="988"/>
    </location>
</feature>
<dbReference type="Gene3D" id="3.30.70.1430">
    <property type="entry name" value="Multidrug efflux transporter AcrB pore domain"/>
    <property type="match status" value="2"/>
</dbReference>
<gene>
    <name evidence="2" type="ORF">SAMN05216210_1794</name>
</gene>
<dbReference type="PANTHER" id="PTHR32063:SF18">
    <property type="entry name" value="CATION EFFLUX SYSTEM PROTEIN"/>
    <property type="match status" value="1"/>
</dbReference>
<evidence type="ECO:0000256" key="1">
    <source>
        <dbReference type="SAM" id="Phobius"/>
    </source>
</evidence>
<feature type="transmembrane region" description="Helical" evidence="1">
    <location>
        <begin position="355"/>
        <end position="372"/>
    </location>
</feature>
<feature type="transmembrane region" description="Helical" evidence="1">
    <location>
        <begin position="330"/>
        <end position="348"/>
    </location>
</feature>
<dbReference type="InterPro" id="IPR001036">
    <property type="entry name" value="Acrflvin-R"/>
</dbReference>
<evidence type="ECO:0000313" key="2">
    <source>
        <dbReference type="EMBL" id="SDU10694.1"/>
    </source>
</evidence>
<dbReference type="Gene3D" id="3.30.70.1320">
    <property type="entry name" value="Multidrug efflux transporter AcrB pore domain like"/>
    <property type="match status" value="1"/>
</dbReference>
<dbReference type="GO" id="GO:0005886">
    <property type="term" value="C:plasma membrane"/>
    <property type="evidence" value="ECO:0007669"/>
    <property type="project" value="TreeGrafter"/>
</dbReference>
<evidence type="ECO:0000313" key="3">
    <source>
        <dbReference type="Proteomes" id="UP000243924"/>
    </source>
</evidence>
<name>A0A1H2FTN3_9GAMM</name>
<keyword evidence="3" id="KW-1185">Reference proteome</keyword>